<dbReference type="AlphaFoldDB" id="A0A1F5SYV9"/>
<dbReference type="EMBL" id="MFGJ01000007">
    <property type="protein sequence ID" value="OGF31633.1"/>
    <property type="molecule type" value="Genomic_DNA"/>
</dbReference>
<gene>
    <name evidence="1" type="ORF">A2478_04055</name>
</gene>
<proteinExistence type="predicted"/>
<sequence length="168" mass="19846">MAESASGQKMALHYIFDAKGDLHGIFYIRRHYDLFARKTKFTIWFEMTLGIPTEKTGAYFSCVSEAVKSARDYFVRKSYITRTGFSSDFERRYALWQFFKRTYLSEDEKAQIDKMLTDMGIKITGILLTNFQIGCTYLMLNKMADWKKIASWEKLLTDWSDPTENYKY</sequence>
<dbReference type="Proteomes" id="UP000179001">
    <property type="component" value="Unassembled WGS sequence"/>
</dbReference>
<organism evidence="1 2">
    <name type="scientific">Candidatus Falkowbacteria bacterium RIFOXYC2_FULL_36_12</name>
    <dbReference type="NCBI Taxonomy" id="1798002"/>
    <lineage>
        <taxon>Bacteria</taxon>
        <taxon>Candidatus Falkowiibacteriota</taxon>
    </lineage>
</organism>
<evidence type="ECO:0000313" key="2">
    <source>
        <dbReference type="Proteomes" id="UP000179001"/>
    </source>
</evidence>
<name>A0A1F5SYV9_9BACT</name>
<evidence type="ECO:0000313" key="1">
    <source>
        <dbReference type="EMBL" id="OGF31633.1"/>
    </source>
</evidence>
<accession>A0A1F5SYV9</accession>
<comment type="caution">
    <text evidence="1">The sequence shown here is derived from an EMBL/GenBank/DDBJ whole genome shotgun (WGS) entry which is preliminary data.</text>
</comment>
<reference evidence="1 2" key="1">
    <citation type="journal article" date="2016" name="Nat. Commun.">
        <title>Thousands of microbial genomes shed light on interconnected biogeochemical processes in an aquifer system.</title>
        <authorList>
            <person name="Anantharaman K."/>
            <person name="Brown C.T."/>
            <person name="Hug L.A."/>
            <person name="Sharon I."/>
            <person name="Castelle C.J."/>
            <person name="Probst A.J."/>
            <person name="Thomas B.C."/>
            <person name="Singh A."/>
            <person name="Wilkins M.J."/>
            <person name="Karaoz U."/>
            <person name="Brodie E.L."/>
            <person name="Williams K.H."/>
            <person name="Hubbard S.S."/>
            <person name="Banfield J.F."/>
        </authorList>
    </citation>
    <scope>NUCLEOTIDE SEQUENCE [LARGE SCALE GENOMIC DNA]</scope>
</reference>
<protein>
    <submittedName>
        <fullName evidence="1">Uncharacterized protein</fullName>
    </submittedName>
</protein>
<dbReference type="STRING" id="1798002.A2478_04055"/>